<keyword evidence="5" id="KW-0418">Kinase</keyword>
<reference evidence="10" key="1">
    <citation type="journal article" date="2014" name="Int. J. Syst. Evol. Microbiol.">
        <title>Complete genome sequence of Corynebacterium casei LMG S-19264T (=DSM 44701T), isolated from a smear-ripened cheese.</title>
        <authorList>
            <consortium name="US DOE Joint Genome Institute (JGI-PGF)"/>
            <person name="Walter F."/>
            <person name="Albersmeier A."/>
            <person name="Kalinowski J."/>
            <person name="Ruckert C."/>
        </authorList>
    </citation>
    <scope>NUCLEOTIDE SEQUENCE</scope>
    <source>
        <strain evidence="10">JCM 4646</strain>
    </source>
</reference>
<dbReference type="EC" id="2.7.11.1" evidence="1"/>
<evidence type="ECO:0000256" key="5">
    <source>
        <dbReference type="ARBA" id="ARBA00022777"/>
    </source>
</evidence>
<evidence type="ECO:0000256" key="1">
    <source>
        <dbReference type="ARBA" id="ARBA00012513"/>
    </source>
</evidence>
<dbReference type="AlphaFoldDB" id="A0A919G6F3"/>
<dbReference type="InterPro" id="IPR011009">
    <property type="entry name" value="Kinase-like_dom_sf"/>
</dbReference>
<dbReference type="PROSITE" id="PS00108">
    <property type="entry name" value="PROTEIN_KINASE_ST"/>
    <property type="match status" value="1"/>
</dbReference>
<name>A0A919G6F3_9ACTN</name>
<dbReference type="PROSITE" id="PS50011">
    <property type="entry name" value="PROTEIN_KINASE_DOM"/>
    <property type="match status" value="1"/>
</dbReference>
<evidence type="ECO:0000256" key="3">
    <source>
        <dbReference type="ARBA" id="ARBA00022679"/>
    </source>
</evidence>
<dbReference type="InterPro" id="IPR000719">
    <property type="entry name" value="Prot_kinase_dom"/>
</dbReference>
<dbReference type="Proteomes" id="UP000617734">
    <property type="component" value="Unassembled WGS sequence"/>
</dbReference>
<evidence type="ECO:0000313" key="10">
    <source>
        <dbReference type="EMBL" id="GHH78256.1"/>
    </source>
</evidence>
<dbReference type="PANTHER" id="PTHR43289:SF6">
    <property type="entry name" value="SERINE_THREONINE-PROTEIN KINASE NEKL-3"/>
    <property type="match status" value="1"/>
</dbReference>
<dbReference type="Gene3D" id="1.10.510.10">
    <property type="entry name" value="Transferase(Phosphotransferase) domain 1"/>
    <property type="match status" value="1"/>
</dbReference>
<evidence type="ECO:0000256" key="2">
    <source>
        <dbReference type="ARBA" id="ARBA00022527"/>
    </source>
</evidence>
<feature type="region of interest" description="Disordered" evidence="8">
    <location>
        <begin position="1"/>
        <end position="21"/>
    </location>
</feature>
<dbReference type="EMBL" id="BNBO01000036">
    <property type="protein sequence ID" value="GHH78256.1"/>
    <property type="molecule type" value="Genomic_DNA"/>
</dbReference>
<proteinExistence type="predicted"/>
<comment type="caution">
    <text evidence="10">The sequence shown here is derived from an EMBL/GenBank/DDBJ whole genome shotgun (WGS) entry which is preliminary data.</text>
</comment>
<organism evidence="10 11">
    <name type="scientific">Kitasatospora indigofera</name>
    <dbReference type="NCBI Taxonomy" id="67307"/>
    <lineage>
        <taxon>Bacteria</taxon>
        <taxon>Bacillati</taxon>
        <taxon>Actinomycetota</taxon>
        <taxon>Actinomycetes</taxon>
        <taxon>Kitasatosporales</taxon>
        <taxon>Streptomycetaceae</taxon>
        <taxon>Kitasatospora</taxon>
    </lineage>
</organism>
<dbReference type="PANTHER" id="PTHR43289">
    <property type="entry name" value="MITOGEN-ACTIVATED PROTEIN KINASE KINASE KINASE 20-RELATED"/>
    <property type="match status" value="1"/>
</dbReference>
<evidence type="ECO:0000256" key="4">
    <source>
        <dbReference type="ARBA" id="ARBA00022741"/>
    </source>
</evidence>
<evidence type="ECO:0000256" key="7">
    <source>
        <dbReference type="PROSITE-ProRule" id="PRU10141"/>
    </source>
</evidence>
<keyword evidence="6 7" id="KW-0067">ATP-binding</keyword>
<dbReference type="GO" id="GO:0005524">
    <property type="term" value="F:ATP binding"/>
    <property type="evidence" value="ECO:0007669"/>
    <property type="project" value="UniProtKB-UniRule"/>
</dbReference>
<dbReference type="SUPFAM" id="SSF56112">
    <property type="entry name" value="Protein kinase-like (PK-like)"/>
    <property type="match status" value="1"/>
</dbReference>
<evidence type="ECO:0000313" key="11">
    <source>
        <dbReference type="Proteomes" id="UP000617734"/>
    </source>
</evidence>
<dbReference type="InterPro" id="IPR008271">
    <property type="entry name" value="Ser/Thr_kinase_AS"/>
</dbReference>
<evidence type="ECO:0000256" key="6">
    <source>
        <dbReference type="ARBA" id="ARBA00022840"/>
    </source>
</evidence>
<feature type="binding site" evidence="7">
    <location>
        <position position="56"/>
    </location>
    <ligand>
        <name>ATP</name>
        <dbReference type="ChEBI" id="CHEBI:30616"/>
    </ligand>
</feature>
<protein>
    <recommendedName>
        <fullName evidence="1">non-specific serine/threonine protein kinase</fullName>
        <ecNumber evidence="1">2.7.11.1</ecNumber>
    </recommendedName>
</protein>
<dbReference type="CDD" id="cd14014">
    <property type="entry name" value="STKc_PknB_like"/>
    <property type="match status" value="1"/>
</dbReference>
<dbReference type="GeneID" id="95355727"/>
<accession>A0A919G6F3</accession>
<feature type="compositionally biased region" description="Low complexity" evidence="8">
    <location>
        <begin position="394"/>
        <end position="418"/>
    </location>
</feature>
<keyword evidence="11" id="KW-1185">Reference proteome</keyword>
<feature type="region of interest" description="Disordered" evidence="8">
    <location>
        <begin position="387"/>
        <end position="478"/>
    </location>
</feature>
<dbReference type="Pfam" id="PF00069">
    <property type="entry name" value="Pkinase"/>
    <property type="match status" value="1"/>
</dbReference>
<feature type="domain" description="Protein kinase" evidence="9">
    <location>
        <begin position="27"/>
        <end position="271"/>
    </location>
</feature>
<keyword evidence="2" id="KW-0723">Serine/threonine-protein kinase</keyword>
<dbReference type="InterPro" id="IPR017441">
    <property type="entry name" value="Protein_kinase_ATP_BS"/>
</dbReference>
<dbReference type="PROSITE" id="PS00107">
    <property type="entry name" value="PROTEIN_KINASE_ATP"/>
    <property type="match status" value="1"/>
</dbReference>
<keyword evidence="4 7" id="KW-0547">Nucleotide-binding</keyword>
<feature type="compositionally biased region" description="Low complexity" evidence="8">
    <location>
        <begin position="426"/>
        <end position="460"/>
    </location>
</feature>
<keyword evidence="3" id="KW-0808">Transferase</keyword>
<dbReference type="GO" id="GO:0004674">
    <property type="term" value="F:protein serine/threonine kinase activity"/>
    <property type="evidence" value="ECO:0007669"/>
    <property type="project" value="UniProtKB-KW"/>
</dbReference>
<sequence>MDADAAGRNGEDAGQAAGTGDWVLPGYTHGRELGTGASGRVVLATHDATGTPVAVKYLNRAAGGDNLRAEAEVLGGLRSPYVTRLYEYVESSRGCAIVMELVDGLALRTLLREEGATTPRAALVVLKGSLLGLAAAHAAGVVHRDYKPGNVLVAADGSSKLVDFGIAVRSGDDRDISGTPAYLAPEQWAGRPASPAADVYSATVTFFECLTGARPFDGATIAELAVQHTEAPIPDELAPAEVRPLIRAGLAKTPSSRPDSAASFVTELEAVAVAGYGPDWEERGRAELAALVLALAMLLPWGGAAAGDGGTALAHTSLAQSGLPSAGAGAGASGLRTAPRLGRRAKVLAGAGAGLLVAGSFAGVAVAGASERDARTVLAAPSPVATTTLGAGLPTSAAPPADTATPDPTATATDSASPSPSPSPSPSASLSAAPTPGATVTTRPPTVAPTATGKPSAPATSPAPPTPTATTPSATVAPPPVKARVTYLNLDALNCGGRYDLTGTVSVQTDGAADVVLTLSWIHRASDTAPKVVVASQTVVIPKGSTGFKGVRYLHSFGSADTYPIWGLQVSTSPAAEPSRTTPITYLPVYAYTCNPPR</sequence>
<dbReference type="RefSeq" id="WP_229927771.1">
    <property type="nucleotide sequence ID" value="NZ_BNBO01000036.1"/>
</dbReference>
<dbReference type="PRINTS" id="PR01217">
    <property type="entry name" value="PRICHEXTENSN"/>
</dbReference>
<gene>
    <name evidence="10" type="ORF">GCM10018781_53650</name>
</gene>
<evidence type="ECO:0000259" key="9">
    <source>
        <dbReference type="PROSITE" id="PS50011"/>
    </source>
</evidence>
<reference evidence="10" key="2">
    <citation type="submission" date="2020-09" db="EMBL/GenBank/DDBJ databases">
        <authorList>
            <person name="Sun Q."/>
            <person name="Ohkuma M."/>
        </authorList>
    </citation>
    <scope>NUCLEOTIDE SEQUENCE</scope>
    <source>
        <strain evidence="10">JCM 4646</strain>
    </source>
</reference>
<evidence type="ECO:0000256" key="8">
    <source>
        <dbReference type="SAM" id="MobiDB-lite"/>
    </source>
</evidence>